<dbReference type="InterPro" id="IPR018289">
    <property type="entry name" value="MULE_transposase_dom"/>
</dbReference>
<dbReference type="PROSITE" id="PS50158">
    <property type="entry name" value="ZF_CCHC"/>
    <property type="match status" value="1"/>
</dbReference>
<feature type="domain" description="SWIM-type" evidence="9">
    <location>
        <begin position="561"/>
        <end position="603"/>
    </location>
</feature>
<keyword evidence="2" id="KW-0479">Metal-binding</keyword>
<evidence type="ECO:0000256" key="7">
    <source>
        <dbReference type="PROSITE-ProRule" id="PRU00047"/>
    </source>
</evidence>
<dbReference type="PANTHER" id="PTHR31973:SF187">
    <property type="entry name" value="MUTATOR TRANSPOSASE MUDRA PROTEIN"/>
    <property type="match status" value="1"/>
</dbReference>
<keyword evidence="6" id="KW-0233">DNA recombination</keyword>
<evidence type="ECO:0000259" key="9">
    <source>
        <dbReference type="PROSITE" id="PS50966"/>
    </source>
</evidence>
<dbReference type="SMART" id="SM00575">
    <property type="entry name" value="ZnF_PMZ"/>
    <property type="match status" value="1"/>
</dbReference>
<dbReference type="EMBL" id="JBCGBO010000025">
    <property type="protein sequence ID" value="KAK9174987.1"/>
    <property type="molecule type" value="Genomic_DNA"/>
</dbReference>
<keyword evidence="1" id="KW-0815">Transposition</keyword>
<dbReference type="GO" id="GO:0004803">
    <property type="term" value="F:transposase activity"/>
    <property type="evidence" value="ECO:0007669"/>
    <property type="project" value="InterPro"/>
</dbReference>
<dbReference type="InterPro" id="IPR006564">
    <property type="entry name" value="Znf_PMZ"/>
</dbReference>
<evidence type="ECO:0000256" key="5">
    <source>
        <dbReference type="ARBA" id="ARBA00023125"/>
    </source>
</evidence>
<dbReference type="InterPro" id="IPR007527">
    <property type="entry name" value="Znf_SWIM"/>
</dbReference>
<dbReference type="PANTHER" id="PTHR31973">
    <property type="entry name" value="POLYPROTEIN, PUTATIVE-RELATED"/>
    <property type="match status" value="1"/>
</dbReference>
<evidence type="ECO:0000256" key="2">
    <source>
        <dbReference type="ARBA" id="ARBA00022723"/>
    </source>
</evidence>
<evidence type="ECO:0008006" key="12">
    <source>
        <dbReference type="Google" id="ProtNLM"/>
    </source>
</evidence>
<sequence>MDCFDLADQNEFALSDFNDEVNEVEQGTAIEDLVEMMATNDDRDVFADECTENNIENDLPHADSEGEVNEVVDTVLDNGLDDYQSGDDSGCNLDETDDEAANEACYRYERNSGGFEFAADGENIVLKPGQLFKDVDEFRKVVKVYAIKNAFRLERVKNEKSRVTLRCATTGCTWRLHASPNWNKGHFQIKTYCSEHTCVRNTENYEATSTWIAISFLYLFRANTQLPIDVIASELFRRYGITCCNQRLYRARNKALELLGQDHKASYTKLFRYMHVILASNPGSTVSLDEDWLGGGVDPYFRRFFVFFDASRRGFFGGCRQFIGIDGCFLKGPYKGVLLSAVSVDANYGIYPLAVCVVENENTESWVYFLEKLYEQIGCNYGEGLCFMSDRQKGILNALDKVFPHALKRYCCRHIYANFKEKFPGVLLKKPFWQACRSANVSDFRRHMAELNEISPAGHDWLMQIPVVCWAKHCFPAHTKSNHVTNNMSESFNNWIKNYRGMPILRMLEEIRRKLMTLIHTRQQEVLAWQDELPLVVRRRVTREKEAARSLTVIFGHNQTFEVMEDVSKRTVVDLLGKHCDCNEWDISGLPCKHAICCIDAMRFNVNDYVHPLLKKISFQNTYSHQLYPVPDESKWPLLLHNNLQPPIISRCAGRPQTKRKKELGEAKSFKRSSSVKCSRCGQWGHNKRGCKAPMQCLKLKKAELKRNSAKVSYYNFVVYFYALLFILQHINH</sequence>
<protein>
    <recommendedName>
        <fullName evidence="12">SWIM-type domain-containing protein</fullName>
    </recommendedName>
</protein>
<evidence type="ECO:0000256" key="3">
    <source>
        <dbReference type="ARBA" id="ARBA00022771"/>
    </source>
</evidence>
<comment type="caution">
    <text evidence="10">The sequence shown here is derived from an EMBL/GenBank/DDBJ whole genome shotgun (WGS) entry which is preliminary data.</text>
</comment>
<dbReference type="InterPro" id="IPR004332">
    <property type="entry name" value="Transposase_MuDR"/>
</dbReference>
<dbReference type="GO" id="GO:0003677">
    <property type="term" value="F:DNA binding"/>
    <property type="evidence" value="ECO:0007669"/>
    <property type="project" value="UniProtKB-KW"/>
</dbReference>
<organism evidence="10 11">
    <name type="scientific">Citrus x changshan-huyou</name>
    <dbReference type="NCBI Taxonomy" id="2935761"/>
    <lineage>
        <taxon>Eukaryota</taxon>
        <taxon>Viridiplantae</taxon>
        <taxon>Streptophyta</taxon>
        <taxon>Embryophyta</taxon>
        <taxon>Tracheophyta</taxon>
        <taxon>Spermatophyta</taxon>
        <taxon>Magnoliopsida</taxon>
        <taxon>eudicotyledons</taxon>
        <taxon>Gunneridae</taxon>
        <taxon>Pentapetalae</taxon>
        <taxon>rosids</taxon>
        <taxon>malvids</taxon>
        <taxon>Sapindales</taxon>
        <taxon>Rutaceae</taxon>
        <taxon>Aurantioideae</taxon>
        <taxon>Citrus</taxon>
    </lineage>
</organism>
<evidence type="ECO:0000313" key="11">
    <source>
        <dbReference type="Proteomes" id="UP001428341"/>
    </source>
</evidence>
<name>A0AAP0LJ51_9ROSI</name>
<evidence type="ECO:0000256" key="6">
    <source>
        <dbReference type="ARBA" id="ARBA00023172"/>
    </source>
</evidence>
<gene>
    <name evidence="10" type="ORF">WN944_026991</name>
</gene>
<evidence type="ECO:0000256" key="4">
    <source>
        <dbReference type="ARBA" id="ARBA00022833"/>
    </source>
</evidence>
<dbReference type="AlphaFoldDB" id="A0AAP0LJ51"/>
<dbReference type="Pfam" id="PF10551">
    <property type="entry name" value="MULE"/>
    <property type="match status" value="1"/>
</dbReference>
<dbReference type="InterPro" id="IPR001207">
    <property type="entry name" value="Transposase_mutator"/>
</dbReference>
<evidence type="ECO:0000313" key="10">
    <source>
        <dbReference type="EMBL" id="KAK9174987.1"/>
    </source>
</evidence>
<dbReference type="Pfam" id="PF04434">
    <property type="entry name" value="SWIM"/>
    <property type="match status" value="1"/>
</dbReference>
<reference evidence="10 11" key="1">
    <citation type="submission" date="2024-05" db="EMBL/GenBank/DDBJ databases">
        <title>Haplotype-resolved chromosome-level genome assembly of Huyou (Citrus changshanensis).</title>
        <authorList>
            <person name="Miao C."/>
            <person name="Chen W."/>
            <person name="Wu Y."/>
            <person name="Wang L."/>
            <person name="Zhao S."/>
            <person name="Grierson D."/>
            <person name="Xu C."/>
            <person name="Chen K."/>
        </authorList>
    </citation>
    <scope>NUCLEOTIDE SEQUENCE [LARGE SCALE GENOMIC DNA]</scope>
    <source>
        <strain evidence="10">01-14</strain>
        <tissue evidence="10">Leaf</tissue>
    </source>
</reference>
<dbReference type="PROSITE" id="PS50966">
    <property type="entry name" value="ZF_SWIM"/>
    <property type="match status" value="1"/>
</dbReference>
<dbReference type="GO" id="GO:0006313">
    <property type="term" value="P:DNA transposition"/>
    <property type="evidence" value="ECO:0007669"/>
    <property type="project" value="InterPro"/>
</dbReference>
<dbReference type="PROSITE" id="PS01007">
    <property type="entry name" value="TRANSPOSASE_MUTATOR"/>
    <property type="match status" value="1"/>
</dbReference>
<proteinExistence type="predicted"/>
<keyword evidence="3 7" id="KW-0863">Zinc-finger</keyword>
<keyword evidence="4" id="KW-0862">Zinc</keyword>
<keyword evidence="11" id="KW-1185">Reference proteome</keyword>
<feature type="domain" description="CCHC-type" evidence="8">
    <location>
        <begin position="677"/>
        <end position="692"/>
    </location>
</feature>
<dbReference type="Pfam" id="PF03108">
    <property type="entry name" value="DBD_Tnp_Mut"/>
    <property type="match status" value="1"/>
</dbReference>
<evidence type="ECO:0000259" key="8">
    <source>
        <dbReference type="PROSITE" id="PS50158"/>
    </source>
</evidence>
<accession>A0AAP0LJ51</accession>
<dbReference type="GO" id="GO:0008270">
    <property type="term" value="F:zinc ion binding"/>
    <property type="evidence" value="ECO:0007669"/>
    <property type="project" value="UniProtKB-KW"/>
</dbReference>
<evidence type="ECO:0000256" key="1">
    <source>
        <dbReference type="ARBA" id="ARBA00022578"/>
    </source>
</evidence>
<keyword evidence="5" id="KW-0238">DNA-binding</keyword>
<dbReference type="Proteomes" id="UP001428341">
    <property type="component" value="Unassembled WGS sequence"/>
</dbReference>
<dbReference type="InterPro" id="IPR001878">
    <property type="entry name" value="Znf_CCHC"/>
</dbReference>